<protein>
    <submittedName>
        <fullName evidence="2">Uncharacterized protein</fullName>
    </submittedName>
</protein>
<organism evidence="2 3">
    <name type="scientific">Ktedonobacter robiniae</name>
    <dbReference type="NCBI Taxonomy" id="2778365"/>
    <lineage>
        <taxon>Bacteria</taxon>
        <taxon>Bacillati</taxon>
        <taxon>Chloroflexota</taxon>
        <taxon>Ktedonobacteria</taxon>
        <taxon>Ktedonobacterales</taxon>
        <taxon>Ktedonobacteraceae</taxon>
        <taxon>Ktedonobacter</taxon>
    </lineage>
</organism>
<keyword evidence="3" id="KW-1185">Reference proteome</keyword>
<evidence type="ECO:0000256" key="1">
    <source>
        <dbReference type="SAM" id="MobiDB-lite"/>
    </source>
</evidence>
<feature type="region of interest" description="Disordered" evidence="1">
    <location>
        <begin position="1"/>
        <end position="63"/>
    </location>
</feature>
<sequence length="63" mass="7225">MHELDKQHDDQEKKAAHAKEHSEHPKGDQKAQTEQPPAGMATDPEATRDPNYAKRIEEKTKKH</sequence>
<gene>
    <name evidence="2" type="ORF">KSB_73760</name>
</gene>
<evidence type="ECO:0000313" key="3">
    <source>
        <dbReference type="Proteomes" id="UP000654345"/>
    </source>
</evidence>
<dbReference type="EMBL" id="BNJG01000003">
    <property type="protein sequence ID" value="GHO58901.1"/>
    <property type="molecule type" value="Genomic_DNA"/>
</dbReference>
<dbReference type="RefSeq" id="WP_201375140.1">
    <property type="nucleotide sequence ID" value="NZ_BNJG01000003.1"/>
</dbReference>
<comment type="caution">
    <text evidence="2">The sequence shown here is derived from an EMBL/GenBank/DDBJ whole genome shotgun (WGS) entry which is preliminary data.</text>
</comment>
<dbReference type="Proteomes" id="UP000654345">
    <property type="component" value="Unassembled WGS sequence"/>
</dbReference>
<evidence type="ECO:0000313" key="2">
    <source>
        <dbReference type="EMBL" id="GHO58901.1"/>
    </source>
</evidence>
<reference evidence="2 3" key="1">
    <citation type="journal article" date="2021" name="Int. J. Syst. Evol. Microbiol.">
        <title>Reticulibacter mediterranei gen. nov., sp. nov., within the new family Reticulibacteraceae fam. nov., and Ktedonospora formicarum gen. nov., sp. nov., Ktedonobacter robiniae sp. nov., Dictyobacter formicarum sp. nov. and Dictyobacter arantiisoli sp. nov., belonging to the class Ktedonobacteria.</title>
        <authorList>
            <person name="Yabe S."/>
            <person name="Zheng Y."/>
            <person name="Wang C.M."/>
            <person name="Sakai Y."/>
            <person name="Abe K."/>
            <person name="Yokota A."/>
            <person name="Donadio S."/>
            <person name="Cavaletti L."/>
            <person name="Monciardini P."/>
        </authorList>
    </citation>
    <scope>NUCLEOTIDE SEQUENCE [LARGE SCALE GENOMIC DNA]</scope>
    <source>
        <strain evidence="2 3">SOSP1-30</strain>
    </source>
</reference>
<proteinExistence type="predicted"/>
<feature type="compositionally biased region" description="Basic and acidic residues" evidence="1">
    <location>
        <begin position="1"/>
        <end position="31"/>
    </location>
</feature>
<name>A0ABQ3V180_9CHLR</name>
<accession>A0ABQ3V180</accession>
<feature type="compositionally biased region" description="Basic and acidic residues" evidence="1">
    <location>
        <begin position="45"/>
        <end position="63"/>
    </location>
</feature>